<sequence length="299" mass="32685">MSNPTKKQTYGLGHEKSATSSHASRTAEHDAAFLLPHLKPDFHILDLGCGPGTITTSLARYVPSGHVTGIDISPKVLTEAAERAAALPGGFPNNVEFHAVDVLVPGYSSTVPQKGETADDPIAVPEAWKATFDVIYESQVFIHLPDPVGAMRKLIPCLKPGGMFALRDADCATFIFHPDPSGKLRRWSELQGVMIAGLGAPSSYGGRDLHLYARDAGLDREKMTLSAHATVYSGPEARRWWGELHAERFSKGQSVRKNLVERCGIKEEECDEVREALLKWVEDPDGVFWLTGFEVIARV</sequence>
<keyword evidence="2" id="KW-1185">Reference proteome</keyword>
<dbReference type="EMBL" id="JAPDRQ010000006">
    <property type="protein sequence ID" value="KAJ9663805.1"/>
    <property type="molecule type" value="Genomic_DNA"/>
</dbReference>
<reference evidence="1" key="1">
    <citation type="submission" date="2022-10" db="EMBL/GenBank/DDBJ databases">
        <title>Culturing micro-colonial fungi from biological soil crusts in the Mojave desert and describing Neophaeococcomyces mojavensis, and introducing the new genera and species Taxawa tesnikishii.</title>
        <authorList>
            <person name="Kurbessoian T."/>
            <person name="Stajich J.E."/>
        </authorList>
    </citation>
    <scope>NUCLEOTIDE SEQUENCE</scope>
    <source>
        <strain evidence="1">JES_112</strain>
    </source>
</reference>
<accession>A0ACC3AJA3</accession>
<protein>
    <submittedName>
        <fullName evidence="1">Uncharacterized protein</fullName>
    </submittedName>
</protein>
<dbReference type="Proteomes" id="UP001172386">
    <property type="component" value="Unassembled WGS sequence"/>
</dbReference>
<name>A0ACC3AJA3_9EURO</name>
<proteinExistence type="predicted"/>
<comment type="caution">
    <text evidence="1">The sequence shown here is derived from an EMBL/GenBank/DDBJ whole genome shotgun (WGS) entry which is preliminary data.</text>
</comment>
<organism evidence="1 2">
    <name type="scientific">Neophaeococcomyces mojaviensis</name>
    <dbReference type="NCBI Taxonomy" id="3383035"/>
    <lineage>
        <taxon>Eukaryota</taxon>
        <taxon>Fungi</taxon>
        <taxon>Dikarya</taxon>
        <taxon>Ascomycota</taxon>
        <taxon>Pezizomycotina</taxon>
        <taxon>Eurotiomycetes</taxon>
        <taxon>Chaetothyriomycetidae</taxon>
        <taxon>Chaetothyriales</taxon>
        <taxon>Chaetothyriales incertae sedis</taxon>
        <taxon>Neophaeococcomyces</taxon>
    </lineage>
</organism>
<gene>
    <name evidence="1" type="ORF">H2198_000565</name>
</gene>
<evidence type="ECO:0000313" key="2">
    <source>
        <dbReference type="Proteomes" id="UP001172386"/>
    </source>
</evidence>
<evidence type="ECO:0000313" key="1">
    <source>
        <dbReference type="EMBL" id="KAJ9663805.1"/>
    </source>
</evidence>